<dbReference type="SMART" id="SM00034">
    <property type="entry name" value="CLECT"/>
    <property type="match status" value="1"/>
</dbReference>
<dbReference type="GO" id="GO:0030246">
    <property type="term" value="F:carbohydrate binding"/>
    <property type="evidence" value="ECO:0007669"/>
    <property type="project" value="UniProtKB-KW"/>
</dbReference>
<dbReference type="GO" id="GO:0009897">
    <property type="term" value="C:external side of plasma membrane"/>
    <property type="evidence" value="ECO:0007669"/>
    <property type="project" value="TreeGrafter"/>
</dbReference>
<evidence type="ECO:0000313" key="5">
    <source>
        <dbReference type="RefSeq" id="XP_006875539.1"/>
    </source>
</evidence>
<dbReference type="InterPro" id="IPR016186">
    <property type="entry name" value="C-type_lectin-like/link_sf"/>
</dbReference>
<evidence type="ECO:0000256" key="2">
    <source>
        <dbReference type="ARBA" id="ARBA00022734"/>
    </source>
</evidence>
<proteinExistence type="predicted"/>
<keyword evidence="4" id="KW-1185">Reference proteome</keyword>
<comment type="subcellular location">
    <subcellularLocation>
        <location evidence="1">Cell membrane</location>
        <topology evidence="1">Single-pass type II membrane protein</topology>
    </subcellularLocation>
</comment>
<evidence type="ECO:0000256" key="1">
    <source>
        <dbReference type="ARBA" id="ARBA00004401"/>
    </source>
</evidence>
<gene>
    <name evidence="5" type="primary">CLEC2A</name>
</gene>
<accession>A0A9B0UAV5</accession>
<name>A0A9B0UAV5_CHRAS</name>
<feature type="domain" description="C-type lectin" evidence="3">
    <location>
        <begin position="10"/>
        <end position="110"/>
    </location>
</feature>
<evidence type="ECO:0000313" key="4">
    <source>
        <dbReference type="Proteomes" id="UP000504623"/>
    </source>
</evidence>
<dbReference type="PANTHER" id="PTHR45710:SF40">
    <property type="entry name" value="C-TYPE LECTIN DOMAIN FAMILY 2 MEMBER A"/>
    <property type="match status" value="1"/>
</dbReference>
<keyword evidence="2" id="KW-0430">Lectin</keyword>
<dbReference type="InterPro" id="IPR016187">
    <property type="entry name" value="CTDL_fold"/>
</dbReference>
<dbReference type="RefSeq" id="XP_006875539.1">
    <property type="nucleotide sequence ID" value="XM_006875477.1"/>
</dbReference>
<dbReference type="PROSITE" id="PS50041">
    <property type="entry name" value="C_TYPE_LECTIN_2"/>
    <property type="match status" value="1"/>
</dbReference>
<reference evidence="5" key="1">
    <citation type="submission" date="2025-08" db="UniProtKB">
        <authorList>
            <consortium name="RefSeq"/>
        </authorList>
    </citation>
    <scope>IDENTIFICATION</scope>
    <source>
        <tissue evidence="5">Spleen</tissue>
    </source>
</reference>
<dbReference type="Gene3D" id="3.10.100.10">
    <property type="entry name" value="Mannose-Binding Protein A, subunit A"/>
    <property type="match status" value="1"/>
</dbReference>
<protein>
    <submittedName>
        <fullName evidence="5">C-type lectin domain family 2 member A</fullName>
    </submittedName>
</protein>
<dbReference type="GeneID" id="102826222"/>
<dbReference type="OrthoDB" id="9906043at2759"/>
<evidence type="ECO:0000259" key="3">
    <source>
        <dbReference type="PROSITE" id="PS50041"/>
    </source>
</evidence>
<dbReference type="Pfam" id="PF00059">
    <property type="entry name" value="Lectin_C"/>
    <property type="match status" value="1"/>
</dbReference>
<dbReference type="CTD" id="387836"/>
<sequence>MACSGDWIEAEKKCFYFSLDTRNWSASKSFCSSHGSELAQIDTQNDLEFLKNHTGTSSHWIGLSSEEGNPWKWTNGTIFNSWFEIKGNGSFTFLNANGVHSSRGFVDIKWICSKPKYL</sequence>
<dbReference type="Proteomes" id="UP000504623">
    <property type="component" value="Unplaced"/>
</dbReference>
<dbReference type="InterPro" id="IPR001304">
    <property type="entry name" value="C-type_lectin-like"/>
</dbReference>
<dbReference type="InterPro" id="IPR050828">
    <property type="entry name" value="C-type_lectin/matrix_domain"/>
</dbReference>
<dbReference type="CDD" id="cd03593">
    <property type="entry name" value="CLECT_NK_receptors_like"/>
    <property type="match status" value="1"/>
</dbReference>
<dbReference type="PANTHER" id="PTHR45710">
    <property type="entry name" value="C-TYPE LECTIN DOMAIN-CONTAINING PROTEIN 180"/>
    <property type="match status" value="1"/>
</dbReference>
<dbReference type="InterPro" id="IPR033992">
    <property type="entry name" value="NKR-like_CTLD"/>
</dbReference>
<organism evidence="4 5">
    <name type="scientific">Chrysochloris asiatica</name>
    <name type="common">Cape golden mole</name>
    <dbReference type="NCBI Taxonomy" id="185453"/>
    <lineage>
        <taxon>Eukaryota</taxon>
        <taxon>Metazoa</taxon>
        <taxon>Chordata</taxon>
        <taxon>Craniata</taxon>
        <taxon>Vertebrata</taxon>
        <taxon>Euteleostomi</taxon>
        <taxon>Mammalia</taxon>
        <taxon>Eutheria</taxon>
        <taxon>Afrotheria</taxon>
        <taxon>Chrysochloridae</taxon>
        <taxon>Chrysochlorinae</taxon>
        <taxon>Chrysochloris</taxon>
    </lineage>
</organism>
<dbReference type="AlphaFoldDB" id="A0A9B0UAV5"/>
<dbReference type="SUPFAM" id="SSF56436">
    <property type="entry name" value="C-type lectin-like"/>
    <property type="match status" value="1"/>
</dbReference>